<proteinExistence type="predicted"/>
<dbReference type="AlphaFoldDB" id="A0A9W8JZ36"/>
<comment type="caution">
    <text evidence="1">The sequence shown here is derived from an EMBL/GenBank/DDBJ whole genome shotgun (WGS) entry which is preliminary data.</text>
</comment>
<organism evidence="1 2">
    <name type="scientific">Agrocybe chaxingu</name>
    <dbReference type="NCBI Taxonomy" id="84603"/>
    <lineage>
        <taxon>Eukaryota</taxon>
        <taxon>Fungi</taxon>
        <taxon>Dikarya</taxon>
        <taxon>Basidiomycota</taxon>
        <taxon>Agaricomycotina</taxon>
        <taxon>Agaricomycetes</taxon>
        <taxon>Agaricomycetidae</taxon>
        <taxon>Agaricales</taxon>
        <taxon>Agaricineae</taxon>
        <taxon>Strophariaceae</taxon>
        <taxon>Agrocybe</taxon>
    </lineage>
</organism>
<dbReference type="EMBL" id="JANKHO010000691">
    <property type="protein sequence ID" value="KAJ3507126.1"/>
    <property type="molecule type" value="Genomic_DNA"/>
</dbReference>
<keyword evidence="2" id="KW-1185">Reference proteome</keyword>
<sequence length="254" mass="29308">MDTQQPPRRLPDIKFRVLIIGRANAGKTSILQRVCDTTQSPVIYRRTRSSWYSDDKEQVHGLTFVNSATLVSPLVKIQLHPSTERGEHSIEDELVFSNHDGYIFHDSRGFESGDNNELEIVQKYCVPMDNQRPELDLKHFKDICPDQNVPIIGVFTKYDQFRRNIKMHLQDHQNENLGGNPADEADRRFEEDYLRPLGEGARFVRVEKMHKANARCDELVEKTAEALNHDVVTLMLLAVQRSNLELSVKLAVKW</sequence>
<dbReference type="SUPFAM" id="SSF52540">
    <property type="entry name" value="P-loop containing nucleoside triphosphate hydrolases"/>
    <property type="match status" value="1"/>
</dbReference>
<accession>A0A9W8JZ36</accession>
<gene>
    <name evidence="1" type="ORF">NLJ89_g6477</name>
</gene>
<evidence type="ECO:0008006" key="3">
    <source>
        <dbReference type="Google" id="ProtNLM"/>
    </source>
</evidence>
<protein>
    <recommendedName>
        <fullName evidence="3">G domain-containing protein</fullName>
    </recommendedName>
</protein>
<evidence type="ECO:0000313" key="2">
    <source>
        <dbReference type="Proteomes" id="UP001148786"/>
    </source>
</evidence>
<dbReference type="InterPro" id="IPR027417">
    <property type="entry name" value="P-loop_NTPase"/>
</dbReference>
<name>A0A9W8JZ36_9AGAR</name>
<reference evidence="1" key="1">
    <citation type="submission" date="2022-07" db="EMBL/GenBank/DDBJ databases">
        <title>Genome Sequence of Agrocybe chaxingu.</title>
        <authorList>
            <person name="Buettner E."/>
        </authorList>
    </citation>
    <scope>NUCLEOTIDE SEQUENCE</scope>
    <source>
        <strain evidence="1">MP-N11</strain>
    </source>
</reference>
<dbReference type="Gene3D" id="3.40.50.300">
    <property type="entry name" value="P-loop containing nucleotide triphosphate hydrolases"/>
    <property type="match status" value="1"/>
</dbReference>
<evidence type="ECO:0000313" key="1">
    <source>
        <dbReference type="EMBL" id="KAJ3507126.1"/>
    </source>
</evidence>
<dbReference type="OrthoDB" id="3172613at2759"/>
<dbReference type="Proteomes" id="UP001148786">
    <property type="component" value="Unassembled WGS sequence"/>
</dbReference>